<sequence>MGCCGDREKGLIVTEEQKWDYITLDDFHRSSCLTPLSYGWLWLLSFIMAGAYVSDGFTAISLLAFNKWSSEIKPTIPIDIAKWIFVGSIIASYVLLAFDWIRAYRVIRSGGVANCYLDPLAVVIQSMRVNPGGQGWRRFLVFAELTKSKKGTDYIALFVYFQFKGALVIIVAEGPRAVINALTLWAVMQASLIPNGQNKSTDGHSNFQQFFINLSHLAQNNRTEVAVYGSMLFTLVVWVIAALSLLVAVVLYVMFLWHYIPSSDGRLSIYLKRKIDARLDRIVGKKVKKALEKQDAKRRKEEQKSMKTGGRPDQPQRVPTLPVLSSDGDKDSIYSVETTTTLPPYTSRSNTMNTSRTGASRAPTLPSFPEDVKRPMPPSRSETQSSAYSNVSYGSNAPLLSQSSDMGYGGRSASPAPSLPPLDRNADYFSRPLMNKGMTGSPGPQRPYSPTSQGRSSPAPSNGMPMRPENSFGPPSRINTNYTSDGRNSPSPMSATDSRPGQPPRSNTAFSTASRRGPGPSPLADPGFSPFDRRAPAQGPAYEMSPVDISPVGPGHQQQRSQPQNPYQGTDDYDPFRAPTPAQQGPLPSLIPGIPTPPNNGANGYVPYSATPPPRSNPNAAALPSVLQAAIQRREASNPLPNRGPGSVPPQRSATAPLQQPGWTQPARSQTAGPMQQQPQRQPSYDDVVDGYYSKTHAREW</sequence>
<feature type="compositionally biased region" description="Low complexity" evidence="1">
    <location>
        <begin position="346"/>
        <end position="357"/>
    </location>
</feature>
<feature type="region of interest" description="Disordered" evidence="1">
    <location>
        <begin position="290"/>
        <end position="701"/>
    </location>
</feature>
<reference evidence="3" key="1">
    <citation type="journal article" date="2020" name="Stud. Mycol.">
        <title>101 Dothideomycetes genomes: a test case for predicting lifestyles and emergence of pathogens.</title>
        <authorList>
            <person name="Haridas S."/>
            <person name="Albert R."/>
            <person name="Binder M."/>
            <person name="Bloem J."/>
            <person name="Labutti K."/>
            <person name="Salamov A."/>
            <person name="Andreopoulos B."/>
            <person name="Baker S."/>
            <person name="Barry K."/>
            <person name="Bills G."/>
            <person name="Bluhm B."/>
            <person name="Cannon C."/>
            <person name="Castanera R."/>
            <person name="Culley D."/>
            <person name="Daum C."/>
            <person name="Ezra D."/>
            <person name="Gonzalez J."/>
            <person name="Henrissat B."/>
            <person name="Kuo A."/>
            <person name="Liang C."/>
            <person name="Lipzen A."/>
            <person name="Lutzoni F."/>
            <person name="Magnuson J."/>
            <person name="Mondo S."/>
            <person name="Nolan M."/>
            <person name="Ohm R."/>
            <person name="Pangilinan J."/>
            <person name="Park H.-J."/>
            <person name="Ramirez L."/>
            <person name="Alfaro M."/>
            <person name="Sun H."/>
            <person name="Tritt A."/>
            <person name="Yoshinaga Y."/>
            <person name="Zwiers L.-H."/>
            <person name="Turgeon B."/>
            <person name="Goodwin S."/>
            <person name="Spatafora J."/>
            <person name="Crous P."/>
            <person name="Grigoriev I."/>
        </authorList>
    </citation>
    <scope>NUCLEOTIDE SEQUENCE</scope>
    <source>
        <strain evidence="3">CBS 269.34</strain>
    </source>
</reference>
<evidence type="ECO:0000256" key="1">
    <source>
        <dbReference type="SAM" id="MobiDB-lite"/>
    </source>
</evidence>
<feature type="transmembrane region" description="Helical" evidence="2">
    <location>
        <begin position="80"/>
        <end position="101"/>
    </location>
</feature>
<dbReference type="Proteomes" id="UP000799750">
    <property type="component" value="Unassembled WGS sequence"/>
</dbReference>
<dbReference type="InterPro" id="IPR031606">
    <property type="entry name" value="Kch1/2"/>
</dbReference>
<feature type="transmembrane region" description="Helical" evidence="2">
    <location>
        <begin position="38"/>
        <end position="60"/>
    </location>
</feature>
<dbReference type="PANTHER" id="PTHR36424:SF1">
    <property type="entry name" value="LOW AFFINITY K(+) TRANSPORTER 1-RELATED"/>
    <property type="match status" value="1"/>
</dbReference>
<gene>
    <name evidence="3" type="ORF">BU16DRAFT_44932</name>
</gene>
<dbReference type="GO" id="GO:0015079">
    <property type="term" value="F:potassium ion transmembrane transporter activity"/>
    <property type="evidence" value="ECO:0007669"/>
    <property type="project" value="InterPro"/>
</dbReference>
<dbReference type="AlphaFoldDB" id="A0A6A6QSD1"/>
<protein>
    <recommendedName>
        <fullName evidence="5">Vacuolar membrane protein</fullName>
    </recommendedName>
</protein>
<keyword evidence="4" id="KW-1185">Reference proteome</keyword>
<keyword evidence="2" id="KW-0472">Membrane</keyword>
<organism evidence="3 4">
    <name type="scientific">Lophium mytilinum</name>
    <dbReference type="NCBI Taxonomy" id="390894"/>
    <lineage>
        <taxon>Eukaryota</taxon>
        <taxon>Fungi</taxon>
        <taxon>Dikarya</taxon>
        <taxon>Ascomycota</taxon>
        <taxon>Pezizomycotina</taxon>
        <taxon>Dothideomycetes</taxon>
        <taxon>Pleosporomycetidae</taxon>
        <taxon>Mytilinidiales</taxon>
        <taxon>Mytilinidiaceae</taxon>
        <taxon>Lophium</taxon>
    </lineage>
</organism>
<evidence type="ECO:0008006" key="5">
    <source>
        <dbReference type="Google" id="ProtNLM"/>
    </source>
</evidence>
<feature type="compositionally biased region" description="Basic and acidic residues" evidence="1">
    <location>
        <begin position="290"/>
        <end position="305"/>
    </location>
</feature>
<feature type="compositionally biased region" description="Polar residues" evidence="1">
    <location>
        <begin position="448"/>
        <end position="460"/>
    </location>
</feature>
<feature type="compositionally biased region" description="Polar residues" evidence="1">
    <location>
        <begin position="650"/>
        <end position="683"/>
    </location>
</feature>
<feature type="compositionally biased region" description="Low complexity" evidence="1">
    <location>
        <begin position="553"/>
        <end position="569"/>
    </location>
</feature>
<evidence type="ECO:0000313" key="4">
    <source>
        <dbReference type="Proteomes" id="UP000799750"/>
    </source>
</evidence>
<dbReference type="EMBL" id="MU004190">
    <property type="protein sequence ID" value="KAF2494663.1"/>
    <property type="molecule type" value="Genomic_DNA"/>
</dbReference>
<keyword evidence="2" id="KW-1133">Transmembrane helix</keyword>
<dbReference type="Pfam" id="PF16944">
    <property type="entry name" value="KCH"/>
    <property type="match status" value="1"/>
</dbReference>
<dbReference type="OrthoDB" id="436496at2759"/>
<keyword evidence="2" id="KW-0812">Transmembrane</keyword>
<evidence type="ECO:0000256" key="2">
    <source>
        <dbReference type="SAM" id="Phobius"/>
    </source>
</evidence>
<feature type="compositionally biased region" description="Polar residues" evidence="1">
    <location>
        <begin position="335"/>
        <end position="344"/>
    </location>
</feature>
<evidence type="ECO:0000313" key="3">
    <source>
        <dbReference type="EMBL" id="KAF2494663.1"/>
    </source>
</evidence>
<feature type="compositionally biased region" description="Polar residues" evidence="1">
    <location>
        <begin position="380"/>
        <end position="405"/>
    </location>
</feature>
<accession>A0A6A6QSD1</accession>
<feature type="transmembrane region" description="Helical" evidence="2">
    <location>
        <begin position="232"/>
        <end position="260"/>
    </location>
</feature>
<feature type="compositionally biased region" description="Polar residues" evidence="1">
    <location>
        <begin position="477"/>
        <end position="514"/>
    </location>
</feature>
<dbReference type="GO" id="GO:0005886">
    <property type="term" value="C:plasma membrane"/>
    <property type="evidence" value="ECO:0007669"/>
    <property type="project" value="InterPro"/>
</dbReference>
<name>A0A6A6QSD1_9PEZI</name>
<dbReference type="PANTHER" id="PTHR36424">
    <property type="entry name" value="PHEROMONE-REGULATED MEMBRANE PROTEIN 6"/>
    <property type="match status" value="1"/>
</dbReference>
<proteinExistence type="predicted"/>